<evidence type="ECO:0000313" key="2">
    <source>
        <dbReference type="EMBL" id="KAL0412982.1"/>
    </source>
</evidence>
<gene>
    <name evidence="2" type="ORF">Sradi_1499900</name>
</gene>
<accession>A0AAW2U8R0</accession>
<evidence type="ECO:0000256" key="1">
    <source>
        <dbReference type="SAM" id="MobiDB-lite"/>
    </source>
</evidence>
<feature type="region of interest" description="Disordered" evidence="1">
    <location>
        <begin position="1"/>
        <end position="58"/>
    </location>
</feature>
<sequence length="58" mass="5719">MTNSNNGGGHGSYEGDSSLPVESGPVIPPTDPTLRDVNVLGPDLTPGAPVPAPAPALD</sequence>
<feature type="compositionally biased region" description="Pro residues" evidence="1">
    <location>
        <begin position="48"/>
        <end position="58"/>
    </location>
</feature>
<dbReference type="EMBL" id="JACGWJ010000006">
    <property type="protein sequence ID" value="KAL0412982.1"/>
    <property type="molecule type" value="Genomic_DNA"/>
</dbReference>
<organism evidence="2">
    <name type="scientific">Sesamum radiatum</name>
    <name type="common">Black benniseed</name>
    <dbReference type="NCBI Taxonomy" id="300843"/>
    <lineage>
        <taxon>Eukaryota</taxon>
        <taxon>Viridiplantae</taxon>
        <taxon>Streptophyta</taxon>
        <taxon>Embryophyta</taxon>
        <taxon>Tracheophyta</taxon>
        <taxon>Spermatophyta</taxon>
        <taxon>Magnoliopsida</taxon>
        <taxon>eudicotyledons</taxon>
        <taxon>Gunneridae</taxon>
        <taxon>Pentapetalae</taxon>
        <taxon>asterids</taxon>
        <taxon>lamiids</taxon>
        <taxon>Lamiales</taxon>
        <taxon>Pedaliaceae</taxon>
        <taxon>Sesamum</taxon>
    </lineage>
</organism>
<proteinExistence type="predicted"/>
<comment type="caution">
    <text evidence="2">The sequence shown here is derived from an EMBL/GenBank/DDBJ whole genome shotgun (WGS) entry which is preliminary data.</text>
</comment>
<name>A0AAW2U8R0_SESRA</name>
<feature type="compositionally biased region" description="Gly residues" evidence="1">
    <location>
        <begin position="1"/>
        <end position="12"/>
    </location>
</feature>
<dbReference type="AlphaFoldDB" id="A0AAW2U8R0"/>
<protein>
    <submittedName>
        <fullName evidence="2">Uncharacterized protein</fullName>
    </submittedName>
</protein>
<reference evidence="2" key="1">
    <citation type="submission" date="2020-06" db="EMBL/GenBank/DDBJ databases">
        <authorList>
            <person name="Li T."/>
            <person name="Hu X."/>
            <person name="Zhang T."/>
            <person name="Song X."/>
            <person name="Zhang H."/>
            <person name="Dai N."/>
            <person name="Sheng W."/>
            <person name="Hou X."/>
            <person name="Wei L."/>
        </authorList>
    </citation>
    <scope>NUCLEOTIDE SEQUENCE</scope>
    <source>
        <strain evidence="2">G02</strain>
        <tissue evidence="2">Leaf</tissue>
    </source>
</reference>
<reference evidence="2" key="2">
    <citation type="journal article" date="2024" name="Plant">
        <title>Genomic evolution and insights into agronomic trait innovations of Sesamum species.</title>
        <authorList>
            <person name="Miao H."/>
            <person name="Wang L."/>
            <person name="Qu L."/>
            <person name="Liu H."/>
            <person name="Sun Y."/>
            <person name="Le M."/>
            <person name="Wang Q."/>
            <person name="Wei S."/>
            <person name="Zheng Y."/>
            <person name="Lin W."/>
            <person name="Duan Y."/>
            <person name="Cao H."/>
            <person name="Xiong S."/>
            <person name="Wang X."/>
            <person name="Wei L."/>
            <person name="Li C."/>
            <person name="Ma Q."/>
            <person name="Ju M."/>
            <person name="Zhao R."/>
            <person name="Li G."/>
            <person name="Mu C."/>
            <person name="Tian Q."/>
            <person name="Mei H."/>
            <person name="Zhang T."/>
            <person name="Gao T."/>
            <person name="Zhang H."/>
        </authorList>
    </citation>
    <scope>NUCLEOTIDE SEQUENCE</scope>
    <source>
        <strain evidence="2">G02</strain>
    </source>
</reference>